<evidence type="ECO:0000313" key="2">
    <source>
        <dbReference type="EMBL" id="ABR72163.1"/>
    </source>
</evidence>
<keyword evidence="1" id="KW-0732">Signal</keyword>
<name>A6W0D4_MARMS</name>
<reference evidence="2" key="1">
    <citation type="submission" date="2007-06" db="EMBL/GenBank/DDBJ databases">
        <title>Complete sequence of Marinomonas sp. MWYL1.</title>
        <authorList>
            <consortium name="US DOE Joint Genome Institute"/>
            <person name="Copeland A."/>
            <person name="Lucas S."/>
            <person name="Lapidus A."/>
            <person name="Barry K."/>
            <person name="Glavina del Rio T."/>
            <person name="Dalin E."/>
            <person name="Tice H."/>
            <person name="Pitluck S."/>
            <person name="Kiss H."/>
            <person name="Brettin T."/>
            <person name="Bruce D."/>
            <person name="Detter J.C."/>
            <person name="Han C."/>
            <person name="Schmutz J."/>
            <person name="Larimer F."/>
            <person name="Land M."/>
            <person name="Hauser L."/>
            <person name="Kyrpides N."/>
            <person name="Kim E."/>
            <person name="Johnston A.W.B."/>
            <person name="Todd J.D."/>
            <person name="Rogers R."/>
            <person name="Wexler M."/>
            <person name="Bond P.L."/>
            <person name="Li Y."/>
            <person name="Richardson P."/>
        </authorList>
    </citation>
    <scope>NUCLEOTIDE SEQUENCE [LARGE SCALE GENOMIC DNA]</scope>
    <source>
        <strain evidence="2">MWYL1</strain>
    </source>
</reference>
<evidence type="ECO:0008006" key="3">
    <source>
        <dbReference type="Google" id="ProtNLM"/>
    </source>
</evidence>
<protein>
    <recommendedName>
        <fullName evidence="3">Porin domain-containing protein</fullName>
    </recommendedName>
</protein>
<gene>
    <name evidence="2" type="ordered locus">Mmwyl1_3257</name>
</gene>
<dbReference type="EMBL" id="CP000749">
    <property type="protein sequence ID" value="ABR72163.1"/>
    <property type="molecule type" value="Genomic_DNA"/>
</dbReference>
<feature type="chain" id="PRO_5002702171" description="Porin domain-containing protein" evidence="1">
    <location>
        <begin position="26"/>
        <end position="320"/>
    </location>
</feature>
<feature type="signal peptide" evidence="1">
    <location>
        <begin position="1"/>
        <end position="25"/>
    </location>
</feature>
<organism evidence="2">
    <name type="scientific">Marinomonas sp. (strain MWYL1)</name>
    <dbReference type="NCBI Taxonomy" id="400668"/>
    <lineage>
        <taxon>Bacteria</taxon>
        <taxon>Pseudomonadati</taxon>
        <taxon>Pseudomonadota</taxon>
        <taxon>Gammaproteobacteria</taxon>
        <taxon>Oceanospirillales</taxon>
        <taxon>Oceanospirillaceae</taxon>
        <taxon>Marinomonas</taxon>
    </lineage>
</organism>
<dbReference type="SUPFAM" id="SSF56935">
    <property type="entry name" value="Porins"/>
    <property type="match status" value="1"/>
</dbReference>
<accession>A6W0D4</accession>
<evidence type="ECO:0000256" key="1">
    <source>
        <dbReference type="SAM" id="SignalP"/>
    </source>
</evidence>
<dbReference type="AlphaFoldDB" id="A6W0D4"/>
<dbReference type="OrthoDB" id="6102289at2"/>
<dbReference type="KEGG" id="mmw:Mmwyl1_3257"/>
<sequence>MKAIKLASVFAVTAVAAAVSTATFAADAIITGEAGVEYTTYNGDSKAVKDLADGTDLGELELHVDTGIVYAELEVKTTGVDEGTKIGMEKLYVKQGAVSFGRFDGTVATGSFMGMDELFGGVDLKTAAGDTDNTGIRYKVTPELTIAVEATDSVKAVSAVADDPATAADESVAAVEAKKSEIGFAASYVMDFGAFKAGLSGGVVGDANAVNVGVQTVAGPATLSLNYGVGEKGTKTATTTTTDVEQVTASVALAATDALTLTLEYSQDLESTGKPDGTYFIAEYVAGDLTYYVKNYAGDLAARSDTNGAEQTTVGVKVFF</sequence>
<dbReference type="HOGENOM" id="CLU_952506_0_0_6"/>
<proteinExistence type="predicted"/>